<feature type="compositionally biased region" description="Polar residues" evidence="6">
    <location>
        <begin position="183"/>
        <end position="194"/>
    </location>
</feature>
<feature type="domain" description="TF-B3" evidence="7">
    <location>
        <begin position="8"/>
        <end position="102"/>
    </location>
</feature>
<keyword evidence="2" id="KW-0805">Transcription regulation</keyword>
<dbReference type="CDD" id="cd10017">
    <property type="entry name" value="B3_DNA"/>
    <property type="match status" value="1"/>
</dbReference>
<dbReference type="GO" id="GO:0005634">
    <property type="term" value="C:nucleus"/>
    <property type="evidence" value="ECO:0007669"/>
    <property type="project" value="UniProtKB-SubCell"/>
</dbReference>
<sequence>MAATDRLPRFFIVYLSHFSSESLAIPSFFNELLPRRLPKTATLQGAGGCFWKVAFMAKRDGGICFGQGWSKFVEDNLLKSGDLLTFVYDGKRVFEVSIFGAGGTKEKRAIAEVVDIEDDSVYSLSSNDTDTSSEPEIPNTIARTRNSGKSRVEAVDDDSDEEDSDSDNSNSDDSSYSPDIEENMTTLTIPNATTSRKRGTSKSVRNVEASSSTLETSNRKYEPKIKNPEAYLLDPANIHFETSVKKRIYELLIRSQIVKDYNLKFEEYVEFIDKHGKLKAKAMTWSDHRVCIKQWIKIIKRNNLKKGDGVLVELLRNQNVVYAIHIHVVREKDL</sequence>
<dbReference type="Gramene" id="KFK30083">
    <property type="protein sequence ID" value="KFK30083"/>
    <property type="gene ID" value="AALP_AA7G214300"/>
</dbReference>
<dbReference type="SUPFAM" id="SSF101936">
    <property type="entry name" value="DNA-binding pseudobarrel domain"/>
    <property type="match status" value="2"/>
</dbReference>
<dbReference type="AlphaFoldDB" id="A0A087GJN1"/>
<evidence type="ECO:0000256" key="6">
    <source>
        <dbReference type="SAM" id="MobiDB-lite"/>
    </source>
</evidence>
<evidence type="ECO:0000259" key="7">
    <source>
        <dbReference type="PROSITE" id="PS50863"/>
    </source>
</evidence>
<evidence type="ECO:0000256" key="2">
    <source>
        <dbReference type="ARBA" id="ARBA00023015"/>
    </source>
</evidence>
<feature type="compositionally biased region" description="Acidic residues" evidence="6">
    <location>
        <begin position="155"/>
        <end position="166"/>
    </location>
</feature>
<reference evidence="9" key="1">
    <citation type="journal article" date="2015" name="Nat. Plants">
        <title>Genome expansion of Arabis alpina linked with retrotransposition and reduced symmetric DNA methylation.</title>
        <authorList>
            <person name="Willing E.M."/>
            <person name="Rawat V."/>
            <person name="Mandakova T."/>
            <person name="Maumus F."/>
            <person name="James G.V."/>
            <person name="Nordstroem K.J."/>
            <person name="Becker C."/>
            <person name="Warthmann N."/>
            <person name="Chica C."/>
            <person name="Szarzynska B."/>
            <person name="Zytnicki M."/>
            <person name="Albani M.C."/>
            <person name="Kiefer C."/>
            <person name="Bergonzi S."/>
            <person name="Castaings L."/>
            <person name="Mateos J.L."/>
            <person name="Berns M.C."/>
            <person name="Bujdoso N."/>
            <person name="Piofczyk T."/>
            <person name="de Lorenzo L."/>
            <person name="Barrero-Sicilia C."/>
            <person name="Mateos I."/>
            <person name="Piednoel M."/>
            <person name="Hagmann J."/>
            <person name="Chen-Min-Tao R."/>
            <person name="Iglesias-Fernandez R."/>
            <person name="Schuster S.C."/>
            <person name="Alonso-Blanco C."/>
            <person name="Roudier F."/>
            <person name="Carbonero P."/>
            <person name="Paz-Ares J."/>
            <person name="Davis S.J."/>
            <person name="Pecinka A."/>
            <person name="Quesneville H."/>
            <person name="Colot V."/>
            <person name="Lysak M.A."/>
            <person name="Weigel D."/>
            <person name="Coupland G."/>
            <person name="Schneeberger K."/>
        </authorList>
    </citation>
    <scope>NUCLEOTIDE SEQUENCE [LARGE SCALE GENOMIC DNA]</scope>
    <source>
        <strain evidence="9">cv. Pajares</strain>
    </source>
</reference>
<dbReference type="PANTHER" id="PTHR31920">
    <property type="entry name" value="B3 DOMAIN-CONTAINING"/>
    <property type="match status" value="1"/>
</dbReference>
<dbReference type="GO" id="GO:0003677">
    <property type="term" value="F:DNA binding"/>
    <property type="evidence" value="ECO:0007669"/>
    <property type="project" value="UniProtKB-KW"/>
</dbReference>
<gene>
    <name evidence="8" type="ordered locus">AALP_Aa7g214300</name>
</gene>
<keyword evidence="9" id="KW-1185">Reference proteome</keyword>
<keyword evidence="4" id="KW-0804">Transcription</keyword>
<evidence type="ECO:0000256" key="3">
    <source>
        <dbReference type="ARBA" id="ARBA00023125"/>
    </source>
</evidence>
<comment type="subcellular location">
    <subcellularLocation>
        <location evidence="1">Nucleus</location>
    </subcellularLocation>
</comment>
<dbReference type="Gene3D" id="2.40.330.10">
    <property type="entry name" value="DNA-binding pseudobarrel domain"/>
    <property type="match status" value="2"/>
</dbReference>
<feature type="region of interest" description="Disordered" evidence="6">
    <location>
        <begin position="122"/>
        <end position="220"/>
    </location>
</feature>
<dbReference type="OMA" id="KANTHHA"/>
<name>A0A087GJN1_ARAAL</name>
<protein>
    <recommendedName>
        <fullName evidence="7">TF-B3 domain-containing protein</fullName>
    </recommendedName>
</protein>
<dbReference type="PANTHER" id="PTHR31920:SF54">
    <property type="entry name" value="B3 DOMAIN-CONTAINING PROTEIN REM21"/>
    <property type="match status" value="1"/>
</dbReference>
<evidence type="ECO:0000256" key="1">
    <source>
        <dbReference type="ARBA" id="ARBA00004123"/>
    </source>
</evidence>
<dbReference type="EMBL" id="CM002875">
    <property type="protein sequence ID" value="KFK30083.1"/>
    <property type="molecule type" value="Genomic_DNA"/>
</dbReference>
<dbReference type="SMART" id="SM01019">
    <property type="entry name" value="B3"/>
    <property type="match status" value="1"/>
</dbReference>
<organism evidence="8 9">
    <name type="scientific">Arabis alpina</name>
    <name type="common">Alpine rock-cress</name>
    <dbReference type="NCBI Taxonomy" id="50452"/>
    <lineage>
        <taxon>Eukaryota</taxon>
        <taxon>Viridiplantae</taxon>
        <taxon>Streptophyta</taxon>
        <taxon>Embryophyta</taxon>
        <taxon>Tracheophyta</taxon>
        <taxon>Spermatophyta</taxon>
        <taxon>Magnoliopsida</taxon>
        <taxon>eudicotyledons</taxon>
        <taxon>Gunneridae</taxon>
        <taxon>Pentapetalae</taxon>
        <taxon>rosids</taxon>
        <taxon>malvids</taxon>
        <taxon>Brassicales</taxon>
        <taxon>Brassicaceae</taxon>
        <taxon>Arabideae</taxon>
        <taxon>Arabis</taxon>
    </lineage>
</organism>
<evidence type="ECO:0000313" key="9">
    <source>
        <dbReference type="Proteomes" id="UP000029120"/>
    </source>
</evidence>
<dbReference type="Proteomes" id="UP000029120">
    <property type="component" value="Chromosome 7"/>
</dbReference>
<feature type="compositionally biased region" description="Polar residues" evidence="6">
    <location>
        <begin position="122"/>
        <end position="134"/>
    </location>
</feature>
<evidence type="ECO:0000313" key="8">
    <source>
        <dbReference type="EMBL" id="KFK30083.1"/>
    </source>
</evidence>
<evidence type="ECO:0000256" key="4">
    <source>
        <dbReference type="ARBA" id="ARBA00023163"/>
    </source>
</evidence>
<accession>A0A087GJN1</accession>
<feature type="compositionally biased region" description="Polar residues" evidence="6">
    <location>
        <begin position="201"/>
        <end position="216"/>
    </location>
</feature>
<dbReference type="InterPro" id="IPR015300">
    <property type="entry name" value="DNA-bd_pseudobarrel_sf"/>
</dbReference>
<dbReference type="OrthoDB" id="1091658at2759"/>
<dbReference type="Pfam" id="PF02362">
    <property type="entry name" value="B3"/>
    <property type="match status" value="1"/>
</dbReference>
<evidence type="ECO:0000256" key="5">
    <source>
        <dbReference type="ARBA" id="ARBA00023242"/>
    </source>
</evidence>
<dbReference type="PROSITE" id="PS50863">
    <property type="entry name" value="B3"/>
    <property type="match status" value="1"/>
</dbReference>
<proteinExistence type="predicted"/>
<keyword evidence="3" id="KW-0238">DNA-binding</keyword>
<keyword evidence="5" id="KW-0539">Nucleus</keyword>
<dbReference type="InterPro" id="IPR003340">
    <property type="entry name" value="B3_DNA-bd"/>
</dbReference>
<dbReference type="InterPro" id="IPR050655">
    <property type="entry name" value="Plant_B3_domain"/>
</dbReference>